<comment type="caution">
    <text evidence="2">The sequence shown here is derived from an EMBL/GenBank/DDBJ whole genome shotgun (WGS) entry which is preliminary data.</text>
</comment>
<accession>X1JNE8</accession>
<feature type="region of interest" description="Disordered" evidence="1">
    <location>
        <begin position="57"/>
        <end position="82"/>
    </location>
</feature>
<evidence type="ECO:0000313" key="2">
    <source>
        <dbReference type="EMBL" id="GAH71323.1"/>
    </source>
</evidence>
<proteinExistence type="predicted"/>
<feature type="non-terminal residue" evidence="2">
    <location>
        <position position="1"/>
    </location>
</feature>
<name>X1JNE8_9ZZZZ</name>
<sequence>KNRIYNFLRERPGKQFSDSEIQRALQIGYHSQVNTGCRQLAGEGKITRREIGGTFKNYYQNGLEPDHPEPPEDAPPDPGFSLERDLESFIFEDIDSVEDGLKPYRGESGRQYTVESRARARALLAFIRLERIGAGG</sequence>
<dbReference type="AlphaFoldDB" id="X1JNE8"/>
<organism evidence="2">
    <name type="scientific">marine sediment metagenome</name>
    <dbReference type="NCBI Taxonomy" id="412755"/>
    <lineage>
        <taxon>unclassified sequences</taxon>
        <taxon>metagenomes</taxon>
        <taxon>ecological metagenomes</taxon>
    </lineage>
</organism>
<protein>
    <submittedName>
        <fullName evidence="2">Uncharacterized protein</fullName>
    </submittedName>
</protein>
<evidence type="ECO:0000256" key="1">
    <source>
        <dbReference type="SAM" id="MobiDB-lite"/>
    </source>
</evidence>
<gene>
    <name evidence="2" type="ORF">S03H2_55007</name>
</gene>
<dbReference type="EMBL" id="BARU01035110">
    <property type="protein sequence ID" value="GAH71323.1"/>
    <property type="molecule type" value="Genomic_DNA"/>
</dbReference>
<reference evidence="2" key="1">
    <citation type="journal article" date="2014" name="Front. Microbiol.">
        <title>High frequency of phylogenetically diverse reductive dehalogenase-homologous genes in deep subseafloor sedimentary metagenomes.</title>
        <authorList>
            <person name="Kawai M."/>
            <person name="Futagami T."/>
            <person name="Toyoda A."/>
            <person name="Takaki Y."/>
            <person name="Nishi S."/>
            <person name="Hori S."/>
            <person name="Arai W."/>
            <person name="Tsubouchi T."/>
            <person name="Morono Y."/>
            <person name="Uchiyama I."/>
            <person name="Ito T."/>
            <person name="Fujiyama A."/>
            <person name="Inagaki F."/>
            <person name="Takami H."/>
        </authorList>
    </citation>
    <scope>NUCLEOTIDE SEQUENCE</scope>
    <source>
        <strain evidence="2">Expedition CK06-06</strain>
    </source>
</reference>